<name>A0AA94JG30_9PSED</name>
<gene>
    <name evidence="1" type="ORF">A9HBioS_4365</name>
</gene>
<proteinExistence type="predicted"/>
<dbReference type="SUPFAM" id="SSF81901">
    <property type="entry name" value="HCP-like"/>
    <property type="match status" value="1"/>
</dbReference>
<dbReference type="SMART" id="SM00671">
    <property type="entry name" value="SEL1"/>
    <property type="match status" value="3"/>
</dbReference>
<dbReference type="Pfam" id="PF08238">
    <property type="entry name" value="Sel1"/>
    <property type="match status" value="3"/>
</dbReference>
<dbReference type="RefSeq" id="WP_127651491.1">
    <property type="nucleotide sequence ID" value="NZ_MKWS01000016.1"/>
</dbReference>
<dbReference type="Gene3D" id="1.25.40.10">
    <property type="entry name" value="Tetratricopeptide repeat domain"/>
    <property type="match status" value="1"/>
</dbReference>
<evidence type="ECO:0000313" key="2">
    <source>
        <dbReference type="Proteomes" id="UP000288002"/>
    </source>
</evidence>
<dbReference type="InterPro" id="IPR006597">
    <property type="entry name" value="Sel1-like"/>
</dbReference>
<sequence>MNKVVALLAFTALVAGCKSLGGSSGNPIADAHPVFRCAAYFDQPSLSEQQLNDIRALSRRDNGCKLILGRMYEAGRGVPRDIPQAKTVYQSLAEAEPRAYNRLGAMAEQGIGGPVDLVAARDFYQRAVSKPGNTDIEFKLAEFMENGKGGPEDLQGALKYYLSSAGALDAAWSGVQRLRAQGVPMTTAQQKRYNEIFGSSVYYRLRKKIEYLEETLKKERMTSPDSQPVSVKLEGIPGVPVPTLSLVQSSGNSAVDQKVLQGFADYRFPGEPIIAPDQKTYWLISTVRTDGKTELQRLKDLMTK</sequence>
<dbReference type="InterPro" id="IPR050767">
    <property type="entry name" value="Sel1_AlgK"/>
</dbReference>
<accession>A0AA94JG30</accession>
<protein>
    <submittedName>
        <fullName evidence="1">Sel1-like</fullName>
    </submittedName>
</protein>
<dbReference type="PANTHER" id="PTHR11102">
    <property type="entry name" value="SEL-1-LIKE PROTEIN"/>
    <property type="match status" value="1"/>
</dbReference>
<dbReference type="Proteomes" id="UP000288002">
    <property type="component" value="Unassembled WGS sequence"/>
</dbReference>
<dbReference type="PROSITE" id="PS51257">
    <property type="entry name" value="PROKAR_LIPOPROTEIN"/>
    <property type="match status" value="1"/>
</dbReference>
<comment type="caution">
    <text evidence="1">The sequence shown here is derived from an EMBL/GenBank/DDBJ whole genome shotgun (WGS) entry which is preliminary data.</text>
</comment>
<dbReference type="PANTHER" id="PTHR11102:SF160">
    <property type="entry name" value="ERAD-ASSOCIATED E3 UBIQUITIN-PROTEIN LIGASE COMPONENT HRD3"/>
    <property type="match status" value="1"/>
</dbReference>
<dbReference type="EMBL" id="MKWS01000016">
    <property type="protein sequence ID" value="RVD75813.1"/>
    <property type="molecule type" value="Genomic_DNA"/>
</dbReference>
<dbReference type="InterPro" id="IPR011990">
    <property type="entry name" value="TPR-like_helical_dom_sf"/>
</dbReference>
<evidence type="ECO:0000313" key="1">
    <source>
        <dbReference type="EMBL" id="RVD75813.1"/>
    </source>
</evidence>
<dbReference type="AlphaFoldDB" id="A0AA94JG30"/>
<reference evidence="1 2" key="1">
    <citation type="submission" date="2016-10" db="EMBL/GenBank/DDBJ databases">
        <title>Search of new enzymes for the oxidation of sulfur compounds.</title>
        <authorList>
            <person name="Novo A."/>
            <person name="Moreira I.S."/>
            <person name="Castro P.M."/>
        </authorList>
    </citation>
    <scope>NUCLEOTIDE SEQUENCE [LARGE SCALE GENOMIC DNA]</scope>
    <source>
        <strain evidence="1 2">A9</strain>
    </source>
</reference>
<organism evidence="1 2">
    <name type="scientific">Pseudomonas koreensis</name>
    <dbReference type="NCBI Taxonomy" id="198620"/>
    <lineage>
        <taxon>Bacteria</taxon>
        <taxon>Pseudomonadati</taxon>
        <taxon>Pseudomonadota</taxon>
        <taxon>Gammaproteobacteria</taxon>
        <taxon>Pseudomonadales</taxon>
        <taxon>Pseudomonadaceae</taxon>
        <taxon>Pseudomonas</taxon>
    </lineage>
</organism>